<reference evidence="3" key="1">
    <citation type="submission" date="2015-02" db="EMBL/GenBank/DDBJ databases">
        <title>Description and complete genome sequence of the first cultured representative of the subdivision 5 of the Verrucomicrobia phylum.</title>
        <authorList>
            <person name="Spring S."/>
            <person name="Bunk B."/>
            <person name="Sproer C."/>
            <person name="Klenk H.-P."/>
        </authorList>
    </citation>
    <scope>NUCLEOTIDE SEQUENCE [LARGE SCALE GENOMIC DNA]</scope>
    <source>
        <strain evidence="3">L21-Fru-AB</strain>
    </source>
</reference>
<evidence type="ECO:0008006" key="4">
    <source>
        <dbReference type="Google" id="ProtNLM"/>
    </source>
</evidence>
<keyword evidence="1" id="KW-0732">Signal</keyword>
<sequence precursor="true">MKAMRVMAVLIGVAGLAMTAQATDYLWQGGTSTNFGDAGNWTPAGTSFATDDNYRLTNETSITTADGNFSVGGFKLTDDSSLRITSGSTFTINENNVTKFYEGSLIVDGTFDAGGNRLEPAGAAGKTVDITVNGDWINPGNSFWGKQVFVNIDVNGDFLFKGSGMGSDYSTYSHVVSVNTGGLFDVYFDIIMKSGTDNETAIYLNGGTLNFNNRLAGLDGYDYSNLTINGDDGIIFTAPDSKITLDSNRVTEVNGWISDGALSSTVGDLQVSYDADSDLTTVIPEPATIGLLGAAMGGLMIVRRRLR</sequence>
<name>A0A0G3EFD7_9BACT</name>
<evidence type="ECO:0000256" key="1">
    <source>
        <dbReference type="SAM" id="SignalP"/>
    </source>
</evidence>
<feature type="chain" id="PRO_5005184094" description="PEP-CTERM protein-sorting domain-containing protein" evidence="1">
    <location>
        <begin position="23"/>
        <end position="307"/>
    </location>
</feature>
<feature type="signal peptide" evidence="1">
    <location>
        <begin position="1"/>
        <end position="22"/>
    </location>
</feature>
<dbReference type="RefSeq" id="WP_052882430.1">
    <property type="nucleotide sequence ID" value="NZ_CP010904.1"/>
</dbReference>
<accession>A0A0G3EFD7</accession>
<protein>
    <recommendedName>
        <fullName evidence="4">PEP-CTERM protein-sorting domain-containing protein</fullName>
    </recommendedName>
</protein>
<evidence type="ECO:0000313" key="3">
    <source>
        <dbReference type="Proteomes" id="UP000035268"/>
    </source>
</evidence>
<dbReference type="OrthoDB" id="1081439at2"/>
<evidence type="ECO:0000313" key="2">
    <source>
        <dbReference type="EMBL" id="AKJ65166.1"/>
    </source>
</evidence>
<keyword evidence="3" id="KW-1185">Reference proteome</keyword>
<reference evidence="2 3" key="2">
    <citation type="journal article" date="2016" name="ISME J.">
        <title>Characterization of the first cultured representative of Verrucomicrobia subdivision 5 indicates the proposal of a novel phylum.</title>
        <authorList>
            <person name="Spring S."/>
            <person name="Bunk B."/>
            <person name="Sproer C."/>
            <person name="Schumann P."/>
            <person name="Rohde M."/>
            <person name="Tindall B.J."/>
            <person name="Klenk H.P."/>
        </authorList>
    </citation>
    <scope>NUCLEOTIDE SEQUENCE [LARGE SCALE GENOMIC DNA]</scope>
    <source>
        <strain evidence="2 3">L21-Fru-AB</strain>
    </source>
</reference>
<dbReference type="AlphaFoldDB" id="A0A0G3EFD7"/>
<gene>
    <name evidence="2" type="ORF">L21SP4_01931</name>
</gene>
<dbReference type="InterPro" id="IPR013424">
    <property type="entry name" value="Ice-binding_C"/>
</dbReference>
<proteinExistence type="predicted"/>
<organism evidence="2 3">
    <name type="scientific">Kiritimatiella glycovorans</name>
    <dbReference type="NCBI Taxonomy" id="1307763"/>
    <lineage>
        <taxon>Bacteria</taxon>
        <taxon>Pseudomonadati</taxon>
        <taxon>Kiritimatiellota</taxon>
        <taxon>Kiritimatiellia</taxon>
        <taxon>Kiritimatiellales</taxon>
        <taxon>Kiritimatiellaceae</taxon>
        <taxon>Kiritimatiella</taxon>
    </lineage>
</organism>
<dbReference type="NCBIfam" id="TIGR02595">
    <property type="entry name" value="PEP_CTERM"/>
    <property type="match status" value="1"/>
</dbReference>
<dbReference type="KEGG" id="vbl:L21SP4_01931"/>
<dbReference type="Proteomes" id="UP000035268">
    <property type="component" value="Chromosome"/>
</dbReference>
<dbReference type="EMBL" id="CP010904">
    <property type="protein sequence ID" value="AKJ65166.1"/>
    <property type="molecule type" value="Genomic_DNA"/>
</dbReference>